<feature type="compositionally biased region" description="Basic and acidic residues" evidence="1">
    <location>
        <begin position="76"/>
        <end position="90"/>
    </location>
</feature>
<sequence>MNEGDPPMTITKKPSRPKKTEEPRDAIASAYIEATEKRAKTESASAAAAVKKASAKPKVKSELPPAEPAEAASALIKEKKSKEKGKEKDKAKKKKHKKKEAVIIRFEDAQLAGIDTSADALGLSRAAWVRMVVARALAKA</sequence>
<name>A0A2N3PUU9_9PROT</name>
<proteinExistence type="predicted"/>
<comment type="caution">
    <text evidence="2">The sequence shown here is derived from an EMBL/GenBank/DDBJ whole genome shotgun (WGS) entry which is preliminary data.</text>
</comment>
<dbReference type="EMBL" id="PIUM01000013">
    <property type="protein sequence ID" value="PKU24177.1"/>
    <property type="molecule type" value="Genomic_DNA"/>
</dbReference>
<evidence type="ECO:0000313" key="2">
    <source>
        <dbReference type="EMBL" id="PKU24177.1"/>
    </source>
</evidence>
<reference evidence="3" key="1">
    <citation type="submission" date="2017-12" db="EMBL/GenBank/DDBJ databases">
        <title>Draft genome sequence of Telmatospirillum siberiense 26-4b1T, an acidotolerant peatland alphaproteobacterium potentially involved in sulfur cycling.</title>
        <authorList>
            <person name="Hausmann B."/>
            <person name="Pjevac P."/>
            <person name="Schreck K."/>
            <person name="Herbold C.W."/>
            <person name="Daims H."/>
            <person name="Wagner M."/>
            <person name="Pester M."/>
            <person name="Loy A."/>
        </authorList>
    </citation>
    <scope>NUCLEOTIDE SEQUENCE [LARGE SCALE GENOMIC DNA]</scope>
    <source>
        <strain evidence="3">26-4b1</strain>
    </source>
</reference>
<feature type="compositionally biased region" description="Low complexity" evidence="1">
    <location>
        <begin position="42"/>
        <end position="52"/>
    </location>
</feature>
<accession>A0A2N3PUU9</accession>
<protein>
    <submittedName>
        <fullName evidence="2">Uncharacterized protein</fullName>
    </submittedName>
</protein>
<organism evidence="2 3">
    <name type="scientific">Telmatospirillum siberiense</name>
    <dbReference type="NCBI Taxonomy" id="382514"/>
    <lineage>
        <taxon>Bacteria</taxon>
        <taxon>Pseudomonadati</taxon>
        <taxon>Pseudomonadota</taxon>
        <taxon>Alphaproteobacteria</taxon>
        <taxon>Rhodospirillales</taxon>
        <taxon>Rhodospirillaceae</taxon>
        <taxon>Telmatospirillum</taxon>
    </lineage>
</organism>
<feature type="region of interest" description="Disordered" evidence="1">
    <location>
        <begin position="1"/>
        <end position="25"/>
    </location>
</feature>
<feature type="region of interest" description="Disordered" evidence="1">
    <location>
        <begin position="37"/>
        <end position="99"/>
    </location>
</feature>
<evidence type="ECO:0000313" key="3">
    <source>
        <dbReference type="Proteomes" id="UP000233293"/>
    </source>
</evidence>
<dbReference type="Proteomes" id="UP000233293">
    <property type="component" value="Unassembled WGS sequence"/>
</dbReference>
<dbReference type="AlphaFoldDB" id="A0A2N3PUU9"/>
<gene>
    <name evidence="2" type="ORF">CWS72_12640</name>
</gene>
<evidence type="ECO:0000256" key="1">
    <source>
        <dbReference type="SAM" id="MobiDB-lite"/>
    </source>
</evidence>
<keyword evidence="3" id="KW-1185">Reference proteome</keyword>
<feature type="compositionally biased region" description="Low complexity" evidence="1">
    <location>
        <begin position="62"/>
        <end position="75"/>
    </location>
</feature>